<dbReference type="EMBL" id="FXTM01000016">
    <property type="protein sequence ID" value="SMO65198.1"/>
    <property type="molecule type" value="Genomic_DNA"/>
</dbReference>
<protein>
    <submittedName>
        <fullName evidence="3">Molybdopterin-guanine dinucleotide biosynthesis protein A</fullName>
    </submittedName>
</protein>
<proteinExistence type="predicted"/>
<dbReference type="InterPro" id="IPR029044">
    <property type="entry name" value="Nucleotide-diphossugar_trans"/>
</dbReference>
<dbReference type="PANTHER" id="PTHR19136:SF81">
    <property type="entry name" value="MOLYBDENUM COFACTOR GUANYLYLTRANSFERASE"/>
    <property type="match status" value="1"/>
</dbReference>
<accession>A0A521D0K0</accession>
<dbReference type="AlphaFoldDB" id="A0A521D0K0"/>
<evidence type="ECO:0000313" key="4">
    <source>
        <dbReference type="Proteomes" id="UP000317315"/>
    </source>
</evidence>
<evidence type="ECO:0000256" key="1">
    <source>
        <dbReference type="ARBA" id="ARBA00022679"/>
    </source>
</evidence>
<dbReference type="SUPFAM" id="SSF53448">
    <property type="entry name" value="Nucleotide-diphospho-sugar transferases"/>
    <property type="match status" value="1"/>
</dbReference>
<name>A0A521D0K0_9BACT</name>
<dbReference type="GO" id="GO:0016779">
    <property type="term" value="F:nucleotidyltransferase activity"/>
    <property type="evidence" value="ECO:0007669"/>
    <property type="project" value="UniProtKB-ARBA"/>
</dbReference>
<sequence>MRTYHNLKVVVESFPEFSPIYGIYTGLRSAKFEKVVFVPGDVPLLKGELVRELSFEVPPAVVVEGNRIHSLFTVISKLSLLKVEEFLRSGRHKLRELHGELNSRPIPFEKFQHLDFIRDSLKNVNRQEDYIEAVCR</sequence>
<dbReference type="InterPro" id="IPR025877">
    <property type="entry name" value="MobA-like_NTP_Trfase"/>
</dbReference>
<dbReference type="Gene3D" id="3.90.550.10">
    <property type="entry name" value="Spore Coat Polysaccharide Biosynthesis Protein SpsA, Chain A"/>
    <property type="match status" value="1"/>
</dbReference>
<keyword evidence="4" id="KW-1185">Reference proteome</keyword>
<keyword evidence="1" id="KW-0808">Transferase</keyword>
<reference evidence="3 4" key="1">
    <citation type="submission" date="2017-05" db="EMBL/GenBank/DDBJ databases">
        <authorList>
            <person name="Varghese N."/>
            <person name="Submissions S."/>
        </authorList>
    </citation>
    <scope>NUCLEOTIDE SEQUENCE [LARGE SCALE GENOMIC DNA]</scope>
    <source>
        <strain evidence="3 4">DSM 16304</strain>
    </source>
</reference>
<gene>
    <name evidence="3" type="ORF">SAMN06269117_11643</name>
</gene>
<dbReference type="Proteomes" id="UP000317315">
    <property type="component" value="Unassembled WGS sequence"/>
</dbReference>
<evidence type="ECO:0000259" key="2">
    <source>
        <dbReference type="Pfam" id="PF12804"/>
    </source>
</evidence>
<evidence type="ECO:0000313" key="3">
    <source>
        <dbReference type="EMBL" id="SMO65198.1"/>
    </source>
</evidence>
<dbReference type="PANTHER" id="PTHR19136">
    <property type="entry name" value="MOLYBDENUM COFACTOR GUANYLYLTRANSFERASE"/>
    <property type="match status" value="1"/>
</dbReference>
<feature type="domain" description="MobA-like NTP transferase" evidence="2">
    <location>
        <begin position="6"/>
        <end position="97"/>
    </location>
</feature>
<organism evidence="3 4">
    <name type="scientific">Balnearium lithotrophicum</name>
    <dbReference type="NCBI Taxonomy" id="223788"/>
    <lineage>
        <taxon>Bacteria</taxon>
        <taxon>Pseudomonadati</taxon>
        <taxon>Aquificota</taxon>
        <taxon>Aquificia</taxon>
        <taxon>Desulfurobacteriales</taxon>
        <taxon>Desulfurobacteriaceae</taxon>
        <taxon>Balnearium</taxon>
    </lineage>
</organism>
<dbReference type="Pfam" id="PF12804">
    <property type="entry name" value="NTP_transf_3"/>
    <property type="match status" value="1"/>
</dbReference>